<evidence type="ECO:0000256" key="6">
    <source>
        <dbReference type="ARBA" id="ARBA00023210"/>
    </source>
</evidence>
<dbReference type="PROSITE" id="PS01134">
    <property type="entry name" value="FTSZ_1"/>
    <property type="match status" value="1"/>
</dbReference>
<evidence type="ECO:0000259" key="13">
    <source>
        <dbReference type="SMART" id="SM00865"/>
    </source>
</evidence>
<organism evidence="14 15">
    <name type="scientific">Lactococcus garvieae DCC43</name>
    <dbReference type="NCBI Taxonomy" id="1231377"/>
    <lineage>
        <taxon>Bacteria</taxon>
        <taxon>Bacillati</taxon>
        <taxon>Bacillota</taxon>
        <taxon>Bacilli</taxon>
        <taxon>Lactobacillales</taxon>
        <taxon>Streptococcaceae</taxon>
        <taxon>Lactococcus</taxon>
    </lineage>
</organism>
<keyword evidence="6 8" id="KW-0717">Septation</keyword>
<dbReference type="InterPro" id="IPR036525">
    <property type="entry name" value="Tubulin/FtsZ_GTPase_sf"/>
</dbReference>
<feature type="compositionally biased region" description="Polar residues" evidence="11">
    <location>
        <begin position="339"/>
        <end position="353"/>
    </location>
</feature>
<dbReference type="Gene3D" id="3.40.50.1440">
    <property type="entry name" value="Tubulin/FtsZ, GTPase domain"/>
    <property type="match status" value="1"/>
</dbReference>
<comment type="similarity">
    <text evidence="1 8 10">Belongs to the FtsZ family.</text>
</comment>
<comment type="subcellular location">
    <subcellularLocation>
        <location evidence="8">Cytoplasm</location>
    </subcellularLocation>
    <text evidence="8">Assembles at midcell at the inner surface of the cytoplasmic membrane.</text>
</comment>
<dbReference type="Proteomes" id="UP000006787">
    <property type="component" value="Unassembled WGS sequence"/>
</dbReference>
<dbReference type="SUPFAM" id="SSF55307">
    <property type="entry name" value="Tubulin C-terminal domain-like"/>
    <property type="match status" value="1"/>
</dbReference>
<comment type="caution">
    <text evidence="14">The sequence shown here is derived from an EMBL/GenBank/DDBJ whole genome shotgun (WGS) entry which is preliminary data.</text>
</comment>
<comment type="function">
    <text evidence="8 10">Essential cell division protein that forms a contractile ring structure (Z ring) at the future cell division site. The regulation of the ring assembly controls the timing and the location of cell division. One of the functions of the FtsZ ring is to recruit other cell division proteins to the septum to produce a new cell wall between the dividing cells. Binds GTP and shows GTPase activity.</text>
</comment>
<reference evidence="14 15" key="1">
    <citation type="journal article" date="2012" name="J. Bacteriol.">
        <title>Genome Sequence of the Bacteriocin-Producing Strain Lactococcus garvieae DCC43.</title>
        <authorList>
            <person name="Gabrielsen C."/>
            <person name="Brede D.A."/>
            <person name="Hernandez P.E."/>
            <person name="Nes I.F."/>
            <person name="Diep D.B."/>
        </authorList>
    </citation>
    <scope>NUCLEOTIDE SEQUENCE [LARGE SCALE GENOMIC DNA]</scope>
    <source>
        <strain evidence="14 15">DCC43</strain>
    </source>
</reference>
<dbReference type="eggNOG" id="COG0206">
    <property type="taxonomic scope" value="Bacteria"/>
</dbReference>
<dbReference type="SUPFAM" id="SSF52490">
    <property type="entry name" value="Tubulin nucleotide-binding domain-like"/>
    <property type="match status" value="1"/>
</dbReference>
<dbReference type="GO" id="GO:0032153">
    <property type="term" value="C:cell division site"/>
    <property type="evidence" value="ECO:0007669"/>
    <property type="project" value="UniProtKB-UniRule"/>
</dbReference>
<feature type="binding site" evidence="8">
    <location>
        <position position="140"/>
    </location>
    <ligand>
        <name>GTP</name>
        <dbReference type="ChEBI" id="CHEBI:37565"/>
    </ligand>
</feature>
<comment type="subunit">
    <text evidence="8">Homodimer. Polymerizes to form a dynamic ring structure in a strictly GTP-dependent manner. Interacts directly with several other division proteins.</text>
</comment>
<dbReference type="PANTHER" id="PTHR30314">
    <property type="entry name" value="CELL DIVISION PROTEIN FTSZ-RELATED"/>
    <property type="match status" value="1"/>
</dbReference>
<dbReference type="PROSITE" id="PS01135">
    <property type="entry name" value="FTSZ_2"/>
    <property type="match status" value="1"/>
</dbReference>
<dbReference type="InterPro" id="IPR045061">
    <property type="entry name" value="FtsZ/CetZ"/>
</dbReference>
<dbReference type="InterPro" id="IPR008280">
    <property type="entry name" value="Tub_FtsZ_C"/>
</dbReference>
<dbReference type="AlphaFoldDB" id="K2NXL4"/>
<evidence type="ECO:0000256" key="4">
    <source>
        <dbReference type="ARBA" id="ARBA00022741"/>
    </source>
</evidence>
<dbReference type="GO" id="GO:0003924">
    <property type="term" value="F:GTPase activity"/>
    <property type="evidence" value="ECO:0007669"/>
    <property type="project" value="UniProtKB-UniRule"/>
</dbReference>
<dbReference type="NCBIfam" id="TIGR00065">
    <property type="entry name" value="ftsZ"/>
    <property type="match status" value="1"/>
</dbReference>
<gene>
    <name evidence="8" type="primary">ftsZ</name>
    <name evidence="14" type="ORF">C426_0215</name>
</gene>
<feature type="compositionally biased region" description="Polar residues" evidence="11">
    <location>
        <begin position="360"/>
        <end position="374"/>
    </location>
</feature>
<accession>K2NXL4</accession>
<evidence type="ECO:0000256" key="10">
    <source>
        <dbReference type="RuleBase" id="RU000631"/>
    </source>
</evidence>
<dbReference type="InterPro" id="IPR024757">
    <property type="entry name" value="FtsZ_C"/>
</dbReference>
<dbReference type="InterPro" id="IPR000158">
    <property type="entry name" value="Cell_div_FtsZ"/>
</dbReference>
<feature type="compositionally biased region" description="Polar residues" evidence="11">
    <location>
        <begin position="387"/>
        <end position="408"/>
    </location>
</feature>
<evidence type="ECO:0000313" key="14">
    <source>
        <dbReference type="EMBL" id="EKF52333.1"/>
    </source>
</evidence>
<evidence type="ECO:0000313" key="15">
    <source>
        <dbReference type="Proteomes" id="UP000006787"/>
    </source>
</evidence>
<dbReference type="EMBL" id="AMQS01000002">
    <property type="protein sequence ID" value="EKF52333.1"/>
    <property type="molecule type" value="Genomic_DNA"/>
</dbReference>
<keyword evidence="7 8" id="KW-0131">Cell cycle</keyword>
<dbReference type="PATRIC" id="fig|1231377.3.peg.214"/>
<feature type="domain" description="Tubulin/FtsZ 2-layer sandwich" evidence="13">
    <location>
        <begin position="208"/>
        <end position="325"/>
    </location>
</feature>
<keyword evidence="2 8" id="KW-0963">Cytoplasm</keyword>
<dbReference type="GO" id="GO:0005737">
    <property type="term" value="C:cytoplasm"/>
    <property type="evidence" value="ECO:0007669"/>
    <property type="project" value="UniProtKB-SubCell"/>
</dbReference>
<evidence type="ECO:0000256" key="11">
    <source>
        <dbReference type="SAM" id="MobiDB-lite"/>
    </source>
</evidence>
<evidence type="ECO:0000256" key="3">
    <source>
        <dbReference type="ARBA" id="ARBA00022618"/>
    </source>
</evidence>
<dbReference type="RefSeq" id="WP_004259436.1">
    <property type="nucleotide sequence ID" value="NZ_AMQS01000002.1"/>
</dbReference>
<dbReference type="Gene3D" id="3.30.1330.20">
    <property type="entry name" value="Tubulin/FtsZ, C-terminal domain"/>
    <property type="match status" value="1"/>
</dbReference>
<dbReference type="CDD" id="cd02201">
    <property type="entry name" value="FtsZ_type1"/>
    <property type="match status" value="1"/>
</dbReference>
<dbReference type="Pfam" id="PF00091">
    <property type="entry name" value="Tubulin"/>
    <property type="match status" value="1"/>
</dbReference>
<dbReference type="PANTHER" id="PTHR30314:SF3">
    <property type="entry name" value="MITOCHONDRIAL DIVISION PROTEIN FSZA"/>
    <property type="match status" value="1"/>
</dbReference>
<dbReference type="PRINTS" id="PR00423">
    <property type="entry name" value="CELLDVISFTSZ"/>
</dbReference>
<dbReference type="HAMAP" id="MF_00909">
    <property type="entry name" value="FtsZ"/>
    <property type="match status" value="1"/>
</dbReference>
<keyword evidence="4 8" id="KW-0547">Nucleotide-binding</keyword>
<feature type="binding site" evidence="8">
    <location>
        <begin position="109"/>
        <end position="111"/>
    </location>
    <ligand>
        <name>GTP</name>
        <dbReference type="ChEBI" id="CHEBI:37565"/>
    </ligand>
</feature>
<evidence type="ECO:0000256" key="1">
    <source>
        <dbReference type="ARBA" id="ARBA00009690"/>
    </source>
</evidence>
<name>K2NXL4_9LACT</name>
<dbReference type="GO" id="GO:0043093">
    <property type="term" value="P:FtsZ-dependent cytokinesis"/>
    <property type="evidence" value="ECO:0007669"/>
    <property type="project" value="UniProtKB-UniRule"/>
</dbReference>
<dbReference type="SMART" id="SM00865">
    <property type="entry name" value="Tubulin_C"/>
    <property type="match status" value="1"/>
</dbReference>
<evidence type="ECO:0000256" key="2">
    <source>
        <dbReference type="ARBA" id="ARBA00022490"/>
    </source>
</evidence>
<proteinExistence type="inferred from homology"/>
<dbReference type="Pfam" id="PF12327">
    <property type="entry name" value="FtsZ_C"/>
    <property type="match status" value="1"/>
</dbReference>
<dbReference type="GO" id="GO:0051258">
    <property type="term" value="P:protein polymerization"/>
    <property type="evidence" value="ECO:0007669"/>
    <property type="project" value="UniProtKB-UniRule"/>
</dbReference>
<keyword evidence="3 8" id="KW-0132">Cell division</keyword>
<dbReference type="InterPro" id="IPR003008">
    <property type="entry name" value="Tubulin_FtsZ_GTPase"/>
</dbReference>
<sequence length="422" mass="44338">MEFSFDTEIAQGAVIKVIGVGGGGGNAVNRMIEEGVSGVEFIVANTDVQALRSSKADTVIQLGPKLTRGLGAGAQPEVGRRAAEESAETIAQSFEGADMVFITAGMGGGTGTGAAPVIAQIAKEIGALTVAVVTRPFGFEGSKRSYFATEGIEDLRANVDTLLIISNNNLLEIVDKKTPLTEALREADNVLRQGVQGVTDLITNPGMINLDFADVKTVMANKGDALMGIGVATGEDRVIEATRKAIYSPLLETTIEGAENVLLNVTGGMDMSLIEAQDASEIVIQAAGNDVNILLGTSIDDSLSDEIRVTVVATGVSRDAADEYLGSPATPVAEEPRRQQPSFQHNSMKQASTPAPRPTQPSQGQQAPSQTSGSAFGDWDLRRDASPRQNGNQNRENSSNVTSFSGIPSTDEDIDTPPFFRK</sequence>
<feature type="binding site" evidence="8">
    <location>
        <position position="188"/>
    </location>
    <ligand>
        <name>GTP</name>
        <dbReference type="ChEBI" id="CHEBI:37565"/>
    </ligand>
</feature>
<protein>
    <recommendedName>
        <fullName evidence="8 9">Cell division protein FtsZ</fullName>
    </recommendedName>
</protein>
<evidence type="ECO:0000256" key="7">
    <source>
        <dbReference type="ARBA" id="ARBA00023306"/>
    </source>
</evidence>
<feature type="binding site" evidence="8">
    <location>
        <begin position="22"/>
        <end position="26"/>
    </location>
    <ligand>
        <name>GTP</name>
        <dbReference type="ChEBI" id="CHEBI:37565"/>
    </ligand>
</feature>
<dbReference type="InterPro" id="IPR037103">
    <property type="entry name" value="Tubulin/FtsZ-like_C"/>
</dbReference>
<dbReference type="SMART" id="SM00864">
    <property type="entry name" value="Tubulin"/>
    <property type="match status" value="1"/>
</dbReference>
<dbReference type="GO" id="GO:0000917">
    <property type="term" value="P:division septum assembly"/>
    <property type="evidence" value="ECO:0007669"/>
    <property type="project" value="UniProtKB-KW"/>
</dbReference>
<evidence type="ECO:0000256" key="5">
    <source>
        <dbReference type="ARBA" id="ARBA00023134"/>
    </source>
</evidence>
<dbReference type="InterPro" id="IPR020805">
    <property type="entry name" value="Cell_div_FtsZ_CS"/>
</dbReference>
<evidence type="ECO:0000256" key="9">
    <source>
        <dbReference type="NCBIfam" id="TIGR00065"/>
    </source>
</evidence>
<evidence type="ECO:0000256" key="8">
    <source>
        <dbReference type="HAMAP-Rule" id="MF_00909"/>
    </source>
</evidence>
<feature type="region of interest" description="Disordered" evidence="11">
    <location>
        <begin position="322"/>
        <end position="422"/>
    </location>
</feature>
<dbReference type="FunFam" id="3.40.50.1440:FF:000023">
    <property type="entry name" value="Cell division protein FtsZ"/>
    <property type="match status" value="1"/>
</dbReference>
<dbReference type="InterPro" id="IPR018316">
    <property type="entry name" value="Tubulin/FtsZ_2-layer-sand-dom"/>
</dbReference>
<keyword evidence="5 8" id="KW-0342">GTP-binding</keyword>
<feature type="domain" description="Tubulin/FtsZ GTPase" evidence="12">
    <location>
        <begin position="14"/>
        <end position="206"/>
    </location>
</feature>
<dbReference type="GO" id="GO:0005525">
    <property type="term" value="F:GTP binding"/>
    <property type="evidence" value="ECO:0007669"/>
    <property type="project" value="UniProtKB-UniRule"/>
</dbReference>
<feature type="binding site" evidence="8">
    <location>
        <position position="144"/>
    </location>
    <ligand>
        <name>GTP</name>
        <dbReference type="ChEBI" id="CHEBI:37565"/>
    </ligand>
</feature>
<evidence type="ECO:0000259" key="12">
    <source>
        <dbReference type="SMART" id="SM00864"/>
    </source>
</evidence>